<dbReference type="OrthoDB" id="9794015at2"/>
<evidence type="ECO:0000313" key="5">
    <source>
        <dbReference type="EMBL" id="CDN49574.1"/>
    </source>
</evidence>
<dbReference type="PROSITE" id="PS50949">
    <property type="entry name" value="HTH_GNTR"/>
    <property type="match status" value="1"/>
</dbReference>
<dbReference type="GeneID" id="24258206"/>
<evidence type="ECO:0000256" key="3">
    <source>
        <dbReference type="ARBA" id="ARBA00023163"/>
    </source>
</evidence>
<dbReference type="GO" id="GO:0003677">
    <property type="term" value="F:DNA binding"/>
    <property type="evidence" value="ECO:0007669"/>
    <property type="project" value="UniProtKB-KW"/>
</dbReference>
<feature type="domain" description="HTH gntR-type" evidence="4">
    <location>
        <begin position="8"/>
        <end position="76"/>
    </location>
</feature>
<keyword evidence="6" id="KW-1185">Reference proteome</keyword>
<dbReference type="SUPFAM" id="SSF64288">
    <property type="entry name" value="Chorismate lyase-like"/>
    <property type="match status" value="1"/>
</dbReference>
<dbReference type="SMART" id="SM00866">
    <property type="entry name" value="UTRA"/>
    <property type="match status" value="1"/>
</dbReference>
<dbReference type="EMBL" id="HG938353">
    <property type="protein sequence ID" value="CDN49574.1"/>
    <property type="molecule type" value="Genomic_DNA"/>
</dbReference>
<dbReference type="InterPro" id="IPR050679">
    <property type="entry name" value="Bact_HTH_transcr_reg"/>
</dbReference>
<dbReference type="InterPro" id="IPR011663">
    <property type="entry name" value="UTRA"/>
</dbReference>
<evidence type="ECO:0000259" key="4">
    <source>
        <dbReference type="PROSITE" id="PS50949"/>
    </source>
</evidence>
<dbReference type="SMART" id="SM00345">
    <property type="entry name" value="HTH_GNTR"/>
    <property type="match status" value="1"/>
</dbReference>
<evidence type="ECO:0000313" key="6">
    <source>
        <dbReference type="Proteomes" id="UP000028181"/>
    </source>
</evidence>
<evidence type="ECO:0000256" key="2">
    <source>
        <dbReference type="ARBA" id="ARBA00023125"/>
    </source>
</evidence>
<proteinExistence type="predicted"/>
<name>A0A068SUK9_NEOGA</name>
<dbReference type="KEGG" id="ngg:RG540_CH34100"/>
<dbReference type="Gene3D" id="3.40.1410.10">
    <property type="entry name" value="Chorismate lyase-like"/>
    <property type="match status" value="1"/>
</dbReference>
<dbReference type="HOGENOM" id="CLU_063236_3_0_5"/>
<dbReference type="PATRIC" id="fig|1028800.3.peg.3465"/>
<protein>
    <submittedName>
        <fullName evidence="5">Transcriptional regulator, GntR family</fullName>
    </submittedName>
</protein>
<dbReference type="GO" id="GO:0045892">
    <property type="term" value="P:negative regulation of DNA-templated transcription"/>
    <property type="evidence" value="ECO:0007669"/>
    <property type="project" value="TreeGrafter"/>
</dbReference>
<dbReference type="Pfam" id="PF00392">
    <property type="entry name" value="GntR"/>
    <property type="match status" value="1"/>
</dbReference>
<dbReference type="SUPFAM" id="SSF46785">
    <property type="entry name" value="Winged helix' DNA-binding domain"/>
    <property type="match status" value="1"/>
</dbReference>
<dbReference type="eggNOG" id="COG2188">
    <property type="taxonomic scope" value="Bacteria"/>
</dbReference>
<dbReference type="InterPro" id="IPR036390">
    <property type="entry name" value="WH_DNA-bd_sf"/>
</dbReference>
<dbReference type="InterPro" id="IPR036388">
    <property type="entry name" value="WH-like_DNA-bd_sf"/>
</dbReference>
<keyword evidence="1" id="KW-0805">Transcription regulation</keyword>
<dbReference type="Proteomes" id="UP000028181">
    <property type="component" value="Chromosome I"/>
</dbReference>
<evidence type="ECO:0000256" key="1">
    <source>
        <dbReference type="ARBA" id="ARBA00023015"/>
    </source>
</evidence>
<dbReference type="PANTHER" id="PTHR44846:SF1">
    <property type="entry name" value="MANNOSYL-D-GLYCERATE TRANSPORT_METABOLISM SYSTEM REPRESSOR MNGR-RELATED"/>
    <property type="match status" value="1"/>
</dbReference>
<dbReference type="Pfam" id="PF07702">
    <property type="entry name" value="UTRA"/>
    <property type="match status" value="1"/>
</dbReference>
<organism evidence="5 6">
    <name type="scientific">Neorhizobium galegae bv. orientalis str. HAMBI 540</name>
    <dbReference type="NCBI Taxonomy" id="1028800"/>
    <lineage>
        <taxon>Bacteria</taxon>
        <taxon>Pseudomonadati</taxon>
        <taxon>Pseudomonadota</taxon>
        <taxon>Alphaproteobacteria</taxon>
        <taxon>Hyphomicrobiales</taxon>
        <taxon>Rhizobiaceae</taxon>
        <taxon>Rhizobium/Agrobacterium group</taxon>
        <taxon>Neorhizobium</taxon>
    </lineage>
</organism>
<dbReference type="InterPro" id="IPR028978">
    <property type="entry name" value="Chorismate_lyase_/UTRA_dom_sf"/>
</dbReference>
<dbReference type="PANTHER" id="PTHR44846">
    <property type="entry name" value="MANNOSYL-D-GLYCERATE TRANSPORT/METABOLISM SYSTEM REPRESSOR MNGR-RELATED"/>
    <property type="match status" value="1"/>
</dbReference>
<dbReference type="GO" id="GO:0003700">
    <property type="term" value="F:DNA-binding transcription factor activity"/>
    <property type="evidence" value="ECO:0007669"/>
    <property type="project" value="InterPro"/>
</dbReference>
<dbReference type="RefSeq" id="WP_038590265.1">
    <property type="nucleotide sequence ID" value="NZ_HG938353.1"/>
</dbReference>
<keyword evidence="2" id="KW-0238">DNA-binding</keyword>
<dbReference type="InterPro" id="IPR000524">
    <property type="entry name" value="Tscrpt_reg_HTH_GntR"/>
</dbReference>
<dbReference type="AlphaFoldDB" id="A0A068SUK9"/>
<dbReference type="CDD" id="cd07377">
    <property type="entry name" value="WHTH_GntR"/>
    <property type="match status" value="1"/>
</dbReference>
<reference evidence="6" key="1">
    <citation type="journal article" date="2014" name="BMC Genomics">
        <title>Genome sequencing of two Neorhizobium galegae strains reveals a noeT gene responsible for the unusual acetylation of the nodulation factors.</title>
        <authorList>
            <person name="Osterman J."/>
            <person name="Marsh J."/>
            <person name="Laine P.K."/>
            <person name="Zeng Z."/>
            <person name="Alatalo E."/>
            <person name="Sullivan J.T."/>
            <person name="Young J.P."/>
            <person name="Thomas-Oates J."/>
            <person name="Paulin L."/>
            <person name="Lindstrom K."/>
        </authorList>
    </citation>
    <scope>NUCLEOTIDE SEQUENCE [LARGE SCALE GENOMIC DNA]</scope>
    <source>
        <strain evidence="6">HAMBI 540</strain>
    </source>
</reference>
<dbReference type="Gene3D" id="1.10.10.10">
    <property type="entry name" value="Winged helix-like DNA-binding domain superfamily/Winged helix DNA-binding domain"/>
    <property type="match status" value="1"/>
</dbReference>
<keyword evidence="3" id="KW-0804">Transcription</keyword>
<sequence length="234" mass="26063">MDSYPGSLPIYLQIAELLVRDIAAGRLVDGEKLAPERDMAVQLGIAVGTLRKALAELQNRGLLERVQGSGNYVRAISDPKSVYAMFRLELIQGGGLPTAELLDVMRLDKPKDLPKFGFSPEGHRIRRIRRLSGKVAALEEIWLDGSYVAAITPEDLSESLYLYYRTRLGLWIVRAEDKIDLDTVPDWAPPAFGQKPGAPIPHVLRTSQAQDGALAEVSRTWFDHSVARYVSRLR</sequence>
<gene>
    <name evidence="5" type="ORF">RG540_CH34100</name>
</gene>
<accession>A0A068SUK9</accession>